<reference evidence="19 20" key="1">
    <citation type="submission" date="2018-11" db="EMBL/GenBank/DDBJ databases">
        <title>Genome sequencing and assembly of Anaerosphaera sp. nov., GS7-6-2.</title>
        <authorList>
            <person name="Rettenmaier R."/>
            <person name="Liebl W."/>
            <person name="Zverlov V."/>
        </authorList>
    </citation>
    <scope>NUCLEOTIDE SEQUENCE [LARGE SCALE GENOMIC DNA]</scope>
    <source>
        <strain evidence="19 20">GS7-6-2</strain>
    </source>
</reference>
<feature type="transmembrane region" description="Helical" evidence="17">
    <location>
        <begin position="422"/>
        <end position="445"/>
    </location>
</feature>
<dbReference type="Pfam" id="PF02421">
    <property type="entry name" value="FeoB_N"/>
    <property type="match status" value="1"/>
</dbReference>
<dbReference type="InterPro" id="IPR011640">
    <property type="entry name" value="Fe2_transport_prot_B_C"/>
</dbReference>
<dbReference type="FunFam" id="3.40.50.300:FF:000426">
    <property type="entry name" value="Ferrous iron transport protein B"/>
    <property type="match status" value="1"/>
</dbReference>
<dbReference type="NCBIfam" id="TIGR00437">
    <property type="entry name" value="feoB"/>
    <property type="match status" value="1"/>
</dbReference>
<dbReference type="InterPro" id="IPR005225">
    <property type="entry name" value="Small_GTP-bd"/>
</dbReference>
<dbReference type="RefSeq" id="WP_127724218.1">
    <property type="nucleotide sequence ID" value="NZ_RLIH01000004.1"/>
</dbReference>
<evidence type="ECO:0000256" key="1">
    <source>
        <dbReference type="ARBA" id="ARBA00003926"/>
    </source>
</evidence>
<dbReference type="Gene3D" id="1.10.287.1770">
    <property type="match status" value="1"/>
</dbReference>
<dbReference type="InterPro" id="IPR011642">
    <property type="entry name" value="Gate_dom"/>
</dbReference>
<keyword evidence="12 15" id="KW-0342">GTP-binding</keyword>
<dbReference type="GO" id="GO:0005886">
    <property type="term" value="C:plasma membrane"/>
    <property type="evidence" value="ECO:0007669"/>
    <property type="project" value="UniProtKB-SubCell"/>
</dbReference>
<feature type="binding site" evidence="15">
    <location>
        <begin position="54"/>
        <end position="57"/>
    </location>
    <ligand>
        <name>GTP</name>
        <dbReference type="ChEBI" id="CHEBI:37565"/>
        <label>1</label>
    </ligand>
</feature>
<evidence type="ECO:0000256" key="8">
    <source>
        <dbReference type="ARBA" id="ARBA00022741"/>
    </source>
</evidence>
<feature type="domain" description="FeoB-type G" evidence="18">
    <location>
        <begin position="2"/>
        <end position="163"/>
    </location>
</feature>
<dbReference type="AlphaFoldDB" id="A0A437S7U3"/>
<feature type="transmembrane region" description="Helical" evidence="17">
    <location>
        <begin position="313"/>
        <end position="336"/>
    </location>
</feature>
<evidence type="ECO:0000256" key="16">
    <source>
        <dbReference type="PIRSR" id="PIRSR603373-2"/>
    </source>
</evidence>
<sequence length="715" mass="79379">MGITIALAGNPNSGKTTLFNALTGSYQYVGNWPGVTVEKKTGEYSKNRDIKITDLPGTYSLSPYTLEEVVSRDYLLKERPDVIIDVVDATNIERNLYLATQLSEIGIPLVLAFNMMDVVRKNKDSIDSKKIEELLNCRVVEISAIRNENLDKLIDVAVEEANSKKKIIEIKAFSPEVEKYISEIEDLLTLDEDIPKRWVAIKLFESDSKIMEDANLSEDLENKVSAIIERAEEEFDDDGEGIITDERYNFVTDIVSKTVKKGREGLTSSDKADKILTNRFLSLPIFVVIMAAIYYISMTIVGGPVTDWVNDVFFGEIVAGNFMGFLEGLGVADWMVSLIGDGVIGGVGAVLGFLPIIAVLFFFIAILEDVGYMSRIAFILDKLFRRFGLSGKSFIPILVGTGCSVPGIVGTRTIENDNDRRMTIVVASFMPCGAKTDIIALFAAFLGGAWWYAPIWYFGGIAAVAITGIMLKKTKRFHGDPAPFVMELPEYHLPNMRSVFKATWNRCKSFIVKAGTIILLCTVAIWVLQHISVDGHFMDFDENVTDSLLAFVGKKLQWIFAPLGFGDWIATIATILGLIAKEVVVGTYGVVMGIADAEAGDPSLSQFIASNFSTVSAVSFMFFNQLTVPCFAAMGAIREEMNDKRWTAFAIGYQIVFSYTVALMIYQFGRVLVLGQSFNIWTGVAVVILCIYLYFIFRPNRYKDIHTTVQRSVTE</sequence>
<accession>A0A437S7U3</accession>
<evidence type="ECO:0000256" key="6">
    <source>
        <dbReference type="ARBA" id="ARBA00022519"/>
    </source>
</evidence>
<keyword evidence="8 15" id="KW-0547">Nucleotide-binding</keyword>
<keyword evidence="7 17" id="KW-0812">Transmembrane</keyword>
<dbReference type="InterPro" id="IPR027417">
    <property type="entry name" value="P-loop_NTPase"/>
</dbReference>
<evidence type="ECO:0000259" key="18">
    <source>
        <dbReference type="PROSITE" id="PS51711"/>
    </source>
</evidence>
<feature type="binding site" evidence="16">
    <location>
        <position position="24"/>
    </location>
    <ligand>
        <name>Mg(2+)</name>
        <dbReference type="ChEBI" id="CHEBI:18420"/>
        <label>2</label>
    </ligand>
</feature>
<proteinExistence type="inferred from homology"/>
<keyword evidence="16" id="KW-0479">Metal-binding</keyword>
<dbReference type="EMBL" id="RLIH01000004">
    <property type="protein sequence ID" value="RVU55143.1"/>
    <property type="molecule type" value="Genomic_DNA"/>
</dbReference>
<dbReference type="Pfam" id="PF17910">
    <property type="entry name" value="FeoB_Cyto"/>
    <property type="match status" value="1"/>
</dbReference>
<keyword evidence="10 17" id="KW-0408">Iron</keyword>
<dbReference type="Pfam" id="PF07670">
    <property type="entry name" value="Gate"/>
    <property type="match status" value="2"/>
</dbReference>
<keyword evidence="20" id="KW-1185">Reference proteome</keyword>
<evidence type="ECO:0000256" key="9">
    <source>
        <dbReference type="ARBA" id="ARBA00022989"/>
    </source>
</evidence>
<evidence type="ECO:0000313" key="19">
    <source>
        <dbReference type="EMBL" id="RVU55143.1"/>
    </source>
</evidence>
<keyword evidence="11" id="KW-0406">Ion transport</keyword>
<feature type="transmembrane region" description="Helical" evidence="17">
    <location>
        <begin position="510"/>
        <end position="528"/>
    </location>
</feature>
<keyword evidence="6" id="KW-0997">Cell inner membrane</keyword>
<dbReference type="InterPro" id="IPR030389">
    <property type="entry name" value="G_FEOB_dom"/>
</dbReference>
<evidence type="ECO:0000256" key="2">
    <source>
        <dbReference type="ARBA" id="ARBA00004429"/>
    </source>
</evidence>
<feature type="binding site" evidence="16">
    <location>
        <position position="20"/>
    </location>
    <ligand>
        <name>Mg(2+)</name>
        <dbReference type="ChEBI" id="CHEBI:18420"/>
        <label>2</label>
    </ligand>
</feature>
<evidence type="ECO:0000256" key="14">
    <source>
        <dbReference type="NCBIfam" id="TIGR00437"/>
    </source>
</evidence>
<evidence type="ECO:0000256" key="17">
    <source>
        <dbReference type="RuleBase" id="RU362098"/>
    </source>
</evidence>
<evidence type="ECO:0000256" key="11">
    <source>
        <dbReference type="ARBA" id="ARBA00023065"/>
    </source>
</evidence>
<keyword evidence="16" id="KW-0460">Magnesium</keyword>
<dbReference type="Gene3D" id="3.40.50.300">
    <property type="entry name" value="P-loop containing nucleotide triphosphate hydrolases"/>
    <property type="match status" value="1"/>
</dbReference>
<evidence type="ECO:0000256" key="15">
    <source>
        <dbReference type="PIRSR" id="PIRSR603373-1"/>
    </source>
</evidence>
<dbReference type="OrthoDB" id="9809127at2"/>
<dbReference type="InterPro" id="IPR003373">
    <property type="entry name" value="Fe2_transport_prot-B"/>
</dbReference>
<evidence type="ECO:0000256" key="4">
    <source>
        <dbReference type="ARBA" id="ARBA00022475"/>
    </source>
</evidence>
<feature type="binding site" evidence="15">
    <location>
        <begin position="114"/>
        <end position="117"/>
    </location>
    <ligand>
        <name>GTP</name>
        <dbReference type="ChEBI" id="CHEBI:37565"/>
        <label>1</label>
    </ligand>
</feature>
<evidence type="ECO:0000313" key="20">
    <source>
        <dbReference type="Proteomes" id="UP000288812"/>
    </source>
</evidence>
<feature type="transmembrane region" description="Helical" evidence="17">
    <location>
        <begin position="646"/>
        <end position="666"/>
    </location>
</feature>
<keyword evidence="13 17" id="KW-0472">Membrane</keyword>
<evidence type="ECO:0000256" key="13">
    <source>
        <dbReference type="ARBA" id="ARBA00023136"/>
    </source>
</evidence>
<protein>
    <recommendedName>
        <fullName evidence="14 17">Ferrous iron transport protein B</fullName>
    </recommendedName>
</protein>
<gene>
    <name evidence="19" type="primary">feoB</name>
    <name evidence="19" type="ORF">EF514_04445</name>
</gene>
<dbReference type="GO" id="GO:0015093">
    <property type="term" value="F:ferrous iron transmembrane transporter activity"/>
    <property type="evidence" value="ECO:0007669"/>
    <property type="project" value="UniProtKB-UniRule"/>
</dbReference>
<evidence type="ECO:0000256" key="5">
    <source>
        <dbReference type="ARBA" id="ARBA00022496"/>
    </source>
</evidence>
<feature type="binding site" evidence="15">
    <location>
        <begin position="9"/>
        <end position="16"/>
    </location>
    <ligand>
        <name>GTP</name>
        <dbReference type="ChEBI" id="CHEBI:37565"/>
        <label>1</label>
    </ligand>
</feature>
<dbReference type="InterPro" id="IPR041069">
    <property type="entry name" value="FeoB_Cyto"/>
</dbReference>
<dbReference type="Proteomes" id="UP000288812">
    <property type="component" value="Unassembled WGS sequence"/>
</dbReference>
<dbReference type="SUPFAM" id="SSF52540">
    <property type="entry name" value="P-loop containing nucleoside triphosphate hydrolases"/>
    <property type="match status" value="1"/>
</dbReference>
<evidence type="ECO:0000256" key="10">
    <source>
        <dbReference type="ARBA" id="ARBA00023004"/>
    </source>
</evidence>
<dbReference type="PANTHER" id="PTHR43185:SF1">
    <property type="entry name" value="FE(2+) TRANSPORTER FEOB"/>
    <property type="match status" value="1"/>
</dbReference>
<dbReference type="NCBIfam" id="TIGR00231">
    <property type="entry name" value="small_GTP"/>
    <property type="match status" value="1"/>
</dbReference>
<feature type="transmembrane region" description="Helical" evidence="17">
    <location>
        <begin position="387"/>
        <end position="410"/>
    </location>
</feature>
<feature type="transmembrane region" description="Helical" evidence="17">
    <location>
        <begin position="343"/>
        <end position="367"/>
    </location>
</feature>
<dbReference type="GO" id="GO:0005525">
    <property type="term" value="F:GTP binding"/>
    <property type="evidence" value="ECO:0007669"/>
    <property type="project" value="UniProtKB-KW"/>
</dbReference>
<feature type="binding site" evidence="16">
    <location>
        <position position="21"/>
    </location>
    <ligand>
        <name>Mg(2+)</name>
        <dbReference type="ChEBI" id="CHEBI:18420"/>
        <label>2</label>
    </ligand>
</feature>
<comment type="subcellular location">
    <subcellularLocation>
        <location evidence="2">Cell inner membrane</location>
        <topology evidence="2">Multi-pass membrane protein</topology>
    </subcellularLocation>
    <subcellularLocation>
        <location evidence="17">Cell membrane</location>
        <topology evidence="17">Multi-pass membrane protein</topology>
    </subcellularLocation>
</comment>
<feature type="transmembrane region" description="Helical" evidence="17">
    <location>
        <begin position="678"/>
        <end position="697"/>
    </location>
</feature>
<dbReference type="PANTHER" id="PTHR43185">
    <property type="entry name" value="FERROUS IRON TRANSPORT PROTEIN B"/>
    <property type="match status" value="1"/>
</dbReference>
<comment type="caution">
    <text evidence="19">The sequence shown here is derived from an EMBL/GenBank/DDBJ whole genome shotgun (WGS) entry which is preliminary data.</text>
</comment>
<dbReference type="CDD" id="cd01879">
    <property type="entry name" value="FeoB"/>
    <property type="match status" value="1"/>
</dbReference>
<dbReference type="GO" id="GO:0046872">
    <property type="term" value="F:metal ion binding"/>
    <property type="evidence" value="ECO:0007669"/>
    <property type="project" value="UniProtKB-KW"/>
</dbReference>
<comment type="similarity">
    <text evidence="17">Belongs to the TRAFAC class TrmE-Era-EngA-EngB-Septin-like GTPase superfamily. FeoB GTPase (TC 9.A.8) family.</text>
</comment>
<feature type="transmembrane region" description="Helical" evidence="17">
    <location>
        <begin position="280"/>
        <end position="301"/>
    </location>
</feature>
<evidence type="ECO:0000256" key="12">
    <source>
        <dbReference type="ARBA" id="ARBA00023134"/>
    </source>
</evidence>
<feature type="binding site" evidence="16">
    <location>
        <position position="23"/>
    </location>
    <ligand>
        <name>Mg(2+)</name>
        <dbReference type="ChEBI" id="CHEBI:18420"/>
        <label>2</label>
    </ligand>
</feature>
<keyword evidence="5 17" id="KW-0410">Iron transport</keyword>
<feature type="binding site" evidence="15">
    <location>
        <begin position="34"/>
        <end position="38"/>
    </location>
    <ligand>
        <name>GTP</name>
        <dbReference type="ChEBI" id="CHEBI:37565"/>
        <label>1</label>
    </ligand>
</feature>
<keyword evidence="3 17" id="KW-0813">Transport</keyword>
<dbReference type="InterPro" id="IPR050860">
    <property type="entry name" value="FeoB_GTPase"/>
</dbReference>
<evidence type="ECO:0000256" key="3">
    <source>
        <dbReference type="ARBA" id="ARBA00022448"/>
    </source>
</evidence>
<evidence type="ECO:0000256" key="7">
    <source>
        <dbReference type="ARBA" id="ARBA00022692"/>
    </source>
</evidence>
<keyword evidence="4" id="KW-1003">Cell membrane</keyword>
<comment type="function">
    <text evidence="1 17">Probable transporter of a GTP-driven Fe(2+) uptake system.</text>
</comment>
<dbReference type="PROSITE" id="PS51711">
    <property type="entry name" value="G_FEOB"/>
    <property type="match status" value="1"/>
</dbReference>
<feature type="transmembrane region" description="Helical" evidence="17">
    <location>
        <begin position="451"/>
        <end position="471"/>
    </location>
</feature>
<organism evidence="19 20">
    <name type="scientific">Anaerosphaera multitolerans</name>
    <dbReference type="NCBI Taxonomy" id="2487351"/>
    <lineage>
        <taxon>Bacteria</taxon>
        <taxon>Bacillati</taxon>
        <taxon>Bacillota</taxon>
        <taxon>Tissierellia</taxon>
        <taxon>Tissierellales</taxon>
        <taxon>Peptoniphilaceae</taxon>
        <taxon>Anaerosphaera</taxon>
    </lineage>
</organism>
<name>A0A437S7U3_9FIRM</name>
<dbReference type="Pfam" id="PF07664">
    <property type="entry name" value="FeoB_C"/>
    <property type="match status" value="1"/>
</dbReference>
<keyword evidence="9 17" id="KW-1133">Transmembrane helix</keyword>